<dbReference type="OrthoDB" id="2155101at2759"/>
<dbReference type="EMBL" id="ML995476">
    <property type="protein sequence ID" value="KAF2146134.1"/>
    <property type="molecule type" value="Genomic_DNA"/>
</dbReference>
<dbReference type="Pfam" id="PF11654">
    <property type="entry name" value="NCE101"/>
    <property type="match status" value="1"/>
</dbReference>
<dbReference type="GeneID" id="54293702"/>
<reference evidence="1" key="1">
    <citation type="journal article" date="2020" name="Stud. Mycol.">
        <title>101 Dothideomycetes genomes: a test case for predicting lifestyles and emergence of pathogens.</title>
        <authorList>
            <person name="Haridas S."/>
            <person name="Albert R."/>
            <person name="Binder M."/>
            <person name="Bloem J."/>
            <person name="Labutti K."/>
            <person name="Salamov A."/>
            <person name="Andreopoulos B."/>
            <person name="Baker S."/>
            <person name="Barry K."/>
            <person name="Bills G."/>
            <person name="Bluhm B."/>
            <person name="Cannon C."/>
            <person name="Castanera R."/>
            <person name="Culley D."/>
            <person name="Daum C."/>
            <person name="Ezra D."/>
            <person name="Gonzalez J."/>
            <person name="Henrissat B."/>
            <person name="Kuo A."/>
            <person name="Liang C."/>
            <person name="Lipzen A."/>
            <person name="Lutzoni F."/>
            <person name="Magnuson J."/>
            <person name="Mondo S."/>
            <person name="Nolan M."/>
            <person name="Ohm R."/>
            <person name="Pangilinan J."/>
            <person name="Park H.-J."/>
            <person name="Ramirez L."/>
            <person name="Alfaro M."/>
            <person name="Sun H."/>
            <person name="Tritt A."/>
            <person name="Yoshinaga Y."/>
            <person name="Zwiers L.-H."/>
            <person name="Turgeon B."/>
            <person name="Goodwin S."/>
            <person name="Spatafora J."/>
            <person name="Crous P."/>
            <person name="Grigoriev I."/>
        </authorList>
    </citation>
    <scope>NUCLEOTIDE SEQUENCE</scope>
    <source>
        <strain evidence="1">CBS 121167</strain>
    </source>
</reference>
<dbReference type="AlphaFoldDB" id="A0A6A6BSC8"/>
<organism evidence="1 2">
    <name type="scientific">Aplosporella prunicola CBS 121167</name>
    <dbReference type="NCBI Taxonomy" id="1176127"/>
    <lineage>
        <taxon>Eukaryota</taxon>
        <taxon>Fungi</taxon>
        <taxon>Dikarya</taxon>
        <taxon>Ascomycota</taxon>
        <taxon>Pezizomycotina</taxon>
        <taxon>Dothideomycetes</taxon>
        <taxon>Dothideomycetes incertae sedis</taxon>
        <taxon>Botryosphaeriales</taxon>
        <taxon>Aplosporellaceae</taxon>
        <taxon>Aplosporella</taxon>
    </lineage>
</organism>
<dbReference type="RefSeq" id="XP_033401846.1">
    <property type="nucleotide sequence ID" value="XM_033536206.1"/>
</dbReference>
<gene>
    <name evidence="1" type="ORF">K452DRAFT_212954</name>
</gene>
<dbReference type="InterPro" id="IPR024242">
    <property type="entry name" value="NCE101"/>
</dbReference>
<keyword evidence="2" id="KW-1185">Reference proteome</keyword>
<sequence>MAYKYIISKKLDPLFAISIGSAAALARINREEREKDRSPMQSWKTLQRRWALAF</sequence>
<evidence type="ECO:0000313" key="2">
    <source>
        <dbReference type="Proteomes" id="UP000799438"/>
    </source>
</evidence>
<dbReference type="GO" id="GO:0009306">
    <property type="term" value="P:protein secretion"/>
    <property type="evidence" value="ECO:0007669"/>
    <property type="project" value="InterPro"/>
</dbReference>
<name>A0A6A6BSC8_9PEZI</name>
<evidence type="ECO:0000313" key="1">
    <source>
        <dbReference type="EMBL" id="KAF2146134.1"/>
    </source>
</evidence>
<proteinExistence type="predicted"/>
<protein>
    <submittedName>
        <fullName evidence="1">Uncharacterized protein</fullName>
    </submittedName>
</protein>
<feature type="non-terminal residue" evidence="1">
    <location>
        <position position="54"/>
    </location>
</feature>
<dbReference type="Proteomes" id="UP000799438">
    <property type="component" value="Unassembled WGS sequence"/>
</dbReference>
<accession>A0A6A6BSC8</accession>